<keyword evidence="3" id="KW-1185">Reference proteome</keyword>
<evidence type="ECO:0000313" key="2">
    <source>
        <dbReference type="EMBL" id="OAF98906.1"/>
    </source>
</evidence>
<reference evidence="2 3" key="1">
    <citation type="submission" date="2016-05" db="EMBL/GenBank/DDBJ databases">
        <title>Comparative analysis of secretome profiles of manganese(II)-oxidizing ascomycete fungi.</title>
        <authorList>
            <consortium name="DOE Joint Genome Institute"/>
            <person name="Zeiner C.A."/>
            <person name="Purvine S.O."/>
            <person name="Zink E.M."/>
            <person name="Wu S."/>
            <person name="Pasa-Tolic L."/>
            <person name="Chaput D.L."/>
            <person name="Haridas S."/>
            <person name="Grigoriev I.V."/>
            <person name="Santelli C.M."/>
            <person name="Hansel C.M."/>
        </authorList>
    </citation>
    <scope>NUCLEOTIDE SEQUENCE [LARGE SCALE GENOMIC DNA]</scope>
    <source>
        <strain evidence="2 3">AP3s5-JAC2a</strain>
    </source>
</reference>
<sequence length="430" mass="46493">MPTLNPSTASALHNYIDNATTGPNPTLPGVIVQVLDARGTELFKHISHDHTLKTMVSVHSCSKLIGAVTFMQLVDAGLATLDNPEIIDKYLPELANKKVLVGPKDTGDGTKEYVFEERKGDITARMLLDHTNGTGNTFFNTELRDFLGDSVATENEGTAYWDTLLKSPLLWQPGTKTNYGQGLDWLSVLVERLTNKSFEDNLRENLFNPLGIRHGGFRGEMGGSVVSSTPGVDFWPVGLRLPDGGFVSIPGFAEKKAEREDAWPKGGHHMQSVGTGLVLSVADLGRIYSILLPQNAGVDPITGTRILSAASAAEFAKVAHPVEIRNDSRNIPTANPVFLPYELQAPNVDPAGCFGLGSAIQGENRVLSDGRRGRSKGSVYWVGAANLAFWIDGEKGIVVVAAGNFFPFMDGKWVEFVERLEGAVYEGLQG</sequence>
<accession>A0A177BX08</accession>
<dbReference type="Pfam" id="PF00144">
    <property type="entry name" value="Beta-lactamase"/>
    <property type="match status" value="1"/>
</dbReference>
<protein>
    <submittedName>
        <fullName evidence="2">Beta-lactamase family protein</fullName>
    </submittedName>
</protein>
<proteinExistence type="predicted"/>
<dbReference type="InParanoid" id="A0A177BX08"/>
<dbReference type="InterPro" id="IPR050789">
    <property type="entry name" value="Diverse_Enzym_Activities"/>
</dbReference>
<evidence type="ECO:0000313" key="3">
    <source>
        <dbReference type="Proteomes" id="UP000077069"/>
    </source>
</evidence>
<dbReference type="GeneID" id="28760512"/>
<dbReference type="Gene3D" id="3.40.710.10">
    <property type="entry name" value="DD-peptidase/beta-lactamase superfamily"/>
    <property type="match status" value="1"/>
</dbReference>
<dbReference type="InterPro" id="IPR001466">
    <property type="entry name" value="Beta-lactam-related"/>
</dbReference>
<gene>
    <name evidence="2" type="ORF">CC84DRAFT_1157694</name>
</gene>
<name>A0A177BX08_9PLEO</name>
<dbReference type="PANTHER" id="PTHR43283">
    <property type="entry name" value="BETA-LACTAMASE-RELATED"/>
    <property type="match status" value="1"/>
</dbReference>
<feature type="domain" description="Beta-lactamase-related" evidence="1">
    <location>
        <begin position="27"/>
        <end position="407"/>
    </location>
</feature>
<organism evidence="2 3">
    <name type="scientific">Paraphaeosphaeria sporulosa</name>
    <dbReference type="NCBI Taxonomy" id="1460663"/>
    <lineage>
        <taxon>Eukaryota</taxon>
        <taxon>Fungi</taxon>
        <taxon>Dikarya</taxon>
        <taxon>Ascomycota</taxon>
        <taxon>Pezizomycotina</taxon>
        <taxon>Dothideomycetes</taxon>
        <taxon>Pleosporomycetidae</taxon>
        <taxon>Pleosporales</taxon>
        <taxon>Massarineae</taxon>
        <taxon>Didymosphaeriaceae</taxon>
        <taxon>Paraphaeosphaeria</taxon>
    </lineage>
</organism>
<dbReference type="OrthoDB" id="428260at2759"/>
<dbReference type="Proteomes" id="UP000077069">
    <property type="component" value="Unassembled WGS sequence"/>
</dbReference>
<dbReference type="RefSeq" id="XP_018029272.1">
    <property type="nucleotide sequence ID" value="XM_018177026.1"/>
</dbReference>
<dbReference type="AlphaFoldDB" id="A0A177BX08"/>
<dbReference type="SUPFAM" id="SSF56601">
    <property type="entry name" value="beta-lactamase/transpeptidase-like"/>
    <property type="match status" value="1"/>
</dbReference>
<dbReference type="PANTHER" id="PTHR43283:SF3">
    <property type="entry name" value="BETA-LACTAMASE FAMILY PROTEIN (AFU_ORTHOLOGUE AFUA_5G07500)"/>
    <property type="match status" value="1"/>
</dbReference>
<dbReference type="EMBL" id="KV441563">
    <property type="protein sequence ID" value="OAF98906.1"/>
    <property type="molecule type" value="Genomic_DNA"/>
</dbReference>
<evidence type="ECO:0000259" key="1">
    <source>
        <dbReference type="Pfam" id="PF00144"/>
    </source>
</evidence>
<dbReference type="InterPro" id="IPR012338">
    <property type="entry name" value="Beta-lactam/transpept-like"/>
</dbReference>